<dbReference type="GO" id="GO:0016020">
    <property type="term" value="C:membrane"/>
    <property type="evidence" value="ECO:0007669"/>
    <property type="project" value="UniProtKB-SubCell"/>
</dbReference>
<dbReference type="PANTHER" id="PTHR33048:SF143">
    <property type="entry name" value="EXTRACELLULAR MEMBRANE PROTEIN CFEM DOMAIN-CONTAINING PROTEIN-RELATED"/>
    <property type="match status" value="1"/>
</dbReference>
<keyword evidence="4 6" id="KW-0472">Membrane</keyword>
<dbReference type="InterPro" id="IPR049326">
    <property type="entry name" value="Rhodopsin_dom_fungi"/>
</dbReference>
<gene>
    <name evidence="8" type="ORF">CI238_07423</name>
</gene>
<keyword evidence="9" id="KW-1185">Reference proteome</keyword>
<feature type="transmembrane region" description="Helical" evidence="6">
    <location>
        <begin position="80"/>
        <end position="101"/>
    </location>
</feature>
<organism evidence="8 9">
    <name type="scientific">Colletotrichum incanum</name>
    <name type="common">Soybean anthracnose fungus</name>
    <dbReference type="NCBI Taxonomy" id="1573173"/>
    <lineage>
        <taxon>Eukaryota</taxon>
        <taxon>Fungi</taxon>
        <taxon>Dikarya</taxon>
        <taxon>Ascomycota</taxon>
        <taxon>Pezizomycotina</taxon>
        <taxon>Sordariomycetes</taxon>
        <taxon>Hypocreomycetidae</taxon>
        <taxon>Glomerellales</taxon>
        <taxon>Glomerellaceae</taxon>
        <taxon>Colletotrichum</taxon>
        <taxon>Colletotrichum spaethianum species complex</taxon>
    </lineage>
</organism>
<evidence type="ECO:0000256" key="2">
    <source>
        <dbReference type="ARBA" id="ARBA00022692"/>
    </source>
</evidence>
<accession>A0A166L8M9</accession>
<dbReference type="Proteomes" id="UP000076584">
    <property type="component" value="Unassembled WGS sequence"/>
</dbReference>
<evidence type="ECO:0000256" key="4">
    <source>
        <dbReference type="ARBA" id="ARBA00023136"/>
    </source>
</evidence>
<dbReference type="PANTHER" id="PTHR33048">
    <property type="entry name" value="PTH11-LIKE INTEGRAL MEMBRANE PROTEIN (AFU_ORTHOLOGUE AFUA_5G11245)"/>
    <property type="match status" value="1"/>
</dbReference>
<evidence type="ECO:0000256" key="3">
    <source>
        <dbReference type="ARBA" id="ARBA00022989"/>
    </source>
</evidence>
<feature type="domain" description="Rhodopsin" evidence="7">
    <location>
        <begin position="21"/>
        <end position="131"/>
    </location>
</feature>
<proteinExistence type="inferred from homology"/>
<evidence type="ECO:0000259" key="7">
    <source>
        <dbReference type="Pfam" id="PF20684"/>
    </source>
</evidence>
<evidence type="ECO:0000256" key="5">
    <source>
        <dbReference type="ARBA" id="ARBA00038359"/>
    </source>
</evidence>
<evidence type="ECO:0000256" key="6">
    <source>
        <dbReference type="SAM" id="Phobius"/>
    </source>
</evidence>
<comment type="subcellular location">
    <subcellularLocation>
        <location evidence="1">Membrane</location>
        <topology evidence="1">Multi-pass membrane protein</topology>
    </subcellularLocation>
</comment>
<dbReference type="AlphaFoldDB" id="A0A166L8M9"/>
<feature type="transmembrane region" description="Helical" evidence="6">
    <location>
        <begin position="36"/>
        <end position="57"/>
    </location>
</feature>
<protein>
    <submittedName>
        <fullName evidence="8">Cfem domain-containing protein</fullName>
    </submittedName>
</protein>
<evidence type="ECO:0000256" key="1">
    <source>
        <dbReference type="ARBA" id="ARBA00004141"/>
    </source>
</evidence>
<name>A0A166L8M9_COLIC</name>
<comment type="caution">
    <text evidence="8">The sequence shown here is derived from an EMBL/GenBank/DDBJ whole genome shotgun (WGS) entry which is preliminary data.</text>
</comment>
<evidence type="ECO:0000313" key="9">
    <source>
        <dbReference type="Proteomes" id="UP000076584"/>
    </source>
</evidence>
<dbReference type="InterPro" id="IPR052337">
    <property type="entry name" value="SAT4-like"/>
</dbReference>
<sequence>MLPNFSSRLRHRLGCCQGLDLFFYLRIFPSNRFRKILWVTQGSNAPFTLVYLMLIFAQCRPLSTYWLGENSGDKGACMDLRILVLIQVGLNVLLDVWMLVLPLTQLYELNLKSCEKIGVIFIFSIGIFRNFESLSLVSC</sequence>
<keyword evidence="3 6" id="KW-1133">Transmembrane helix</keyword>
<dbReference type="EMBL" id="LFIW01002839">
    <property type="protein sequence ID" value="KZL63231.1"/>
    <property type="molecule type" value="Genomic_DNA"/>
</dbReference>
<evidence type="ECO:0000313" key="8">
    <source>
        <dbReference type="EMBL" id="KZL63231.1"/>
    </source>
</evidence>
<comment type="similarity">
    <text evidence="5">Belongs to the SAT4 family.</text>
</comment>
<reference evidence="8 9" key="1">
    <citation type="submission" date="2015-06" db="EMBL/GenBank/DDBJ databases">
        <title>Survival trade-offs in plant roots during colonization by closely related pathogenic and mutualistic fungi.</title>
        <authorList>
            <person name="Hacquard S."/>
            <person name="Kracher B."/>
            <person name="Hiruma K."/>
            <person name="Weinman A."/>
            <person name="Muench P."/>
            <person name="Garrido Oter R."/>
            <person name="Ver Loren van Themaat E."/>
            <person name="Dallerey J.-F."/>
            <person name="Damm U."/>
            <person name="Henrissat B."/>
            <person name="Lespinet O."/>
            <person name="Thon M."/>
            <person name="Kemen E."/>
            <person name="McHardy A.C."/>
            <person name="Schulze-Lefert P."/>
            <person name="O'Connell R.J."/>
        </authorList>
    </citation>
    <scope>NUCLEOTIDE SEQUENCE [LARGE SCALE GENOMIC DNA]</scope>
    <source>
        <strain evidence="8 9">MAFF 238704</strain>
    </source>
</reference>
<keyword evidence="2 6" id="KW-0812">Transmembrane</keyword>
<dbReference type="Pfam" id="PF20684">
    <property type="entry name" value="Fung_rhodopsin"/>
    <property type="match status" value="1"/>
</dbReference>